<dbReference type="STRING" id="136857.CTEST_08900"/>
<accession>A0A0G3H8Z6</accession>
<sequence length="237" mass="25247">MTVDARTEELRGNLAALHERIDAAVAAAGRQPGDVRLLPVTKFHPAEDVARLATLGVTDVGENREQEAREKAVEVPHVRFHMIGQIQTKKANAVARWAAGVQSLDSVRLAEALDRGMALALERGDRDATILPCHLQLSADGDTARGGVREEDLAELAAVVEKAEYLHLSGIMVVPPLGSSAADVFARTKQLCDELAQRYGRTMELSAGMSADMDEAIAAGTNIVRVGTGVLGNRPVA</sequence>
<evidence type="ECO:0000256" key="1">
    <source>
        <dbReference type="ARBA" id="ARBA00022898"/>
    </source>
</evidence>
<dbReference type="PATRIC" id="fig|136857.5.peg.1771"/>
<dbReference type="InterPro" id="IPR011078">
    <property type="entry name" value="PyrdxlP_homeostasis"/>
</dbReference>
<evidence type="ECO:0000256" key="3">
    <source>
        <dbReference type="PIRSR" id="PIRSR004848-1"/>
    </source>
</evidence>
<dbReference type="PANTHER" id="PTHR10146:SF14">
    <property type="entry name" value="PYRIDOXAL PHOSPHATE HOMEOSTASIS PROTEIN"/>
    <property type="match status" value="1"/>
</dbReference>
<proteinExistence type="inferred from homology"/>
<evidence type="ECO:0000256" key="4">
    <source>
        <dbReference type="RuleBase" id="RU004514"/>
    </source>
</evidence>
<dbReference type="CDD" id="cd00635">
    <property type="entry name" value="PLPDE_III_YBL036c_like"/>
    <property type="match status" value="1"/>
</dbReference>
<keyword evidence="7" id="KW-1185">Reference proteome</keyword>
<dbReference type="Gene3D" id="3.20.20.10">
    <property type="entry name" value="Alanine racemase"/>
    <property type="match status" value="1"/>
</dbReference>
<evidence type="ECO:0000256" key="2">
    <source>
        <dbReference type="HAMAP-Rule" id="MF_02087"/>
    </source>
</evidence>
<dbReference type="GO" id="GO:0030170">
    <property type="term" value="F:pyridoxal phosphate binding"/>
    <property type="evidence" value="ECO:0007669"/>
    <property type="project" value="UniProtKB-UniRule"/>
</dbReference>
<comment type="cofactor">
    <cofactor evidence="3">
        <name>pyridoxal 5'-phosphate</name>
        <dbReference type="ChEBI" id="CHEBI:597326"/>
    </cofactor>
</comment>
<keyword evidence="1 2" id="KW-0663">Pyridoxal phosphate</keyword>
<dbReference type="InterPro" id="IPR001608">
    <property type="entry name" value="Ala_racemase_N"/>
</dbReference>
<evidence type="ECO:0000313" key="6">
    <source>
        <dbReference type="EMBL" id="AKK09210.1"/>
    </source>
</evidence>
<comment type="similarity">
    <text evidence="2 4">Belongs to the pyridoxal phosphate-binding protein YggS/PROSC family.</text>
</comment>
<name>A0A0G3H8Z6_9CORY</name>
<feature type="modified residue" description="N6-(pyridoxal phosphate)lysine" evidence="2 3">
    <location>
        <position position="42"/>
    </location>
</feature>
<dbReference type="PANTHER" id="PTHR10146">
    <property type="entry name" value="PROLINE SYNTHETASE CO-TRANSCRIBED BACTERIAL HOMOLOG PROTEIN"/>
    <property type="match status" value="1"/>
</dbReference>
<dbReference type="EMBL" id="CP011545">
    <property type="protein sequence ID" value="AKK09210.1"/>
    <property type="molecule type" value="Genomic_DNA"/>
</dbReference>
<dbReference type="AlphaFoldDB" id="A0A0G3H8Z6"/>
<reference evidence="6 7" key="1">
    <citation type="journal article" date="2015" name="Genome Announc.">
        <title>Complete Genome Sequence of the Type Strain Corynebacterium testudinoris DSM 44614, Recovered from Necrotic Lesions in the Mouth of a Tortoise.</title>
        <authorList>
            <person name="Ruckert C."/>
            <person name="Kriete M."/>
            <person name="Jaenicke S."/>
            <person name="Winkler A."/>
            <person name="Tauch A."/>
        </authorList>
    </citation>
    <scope>NUCLEOTIDE SEQUENCE [LARGE SCALE GENOMIC DNA]</scope>
    <source>
        <strain evidence="6 7">DSM 44614</strain>
    </source>
</reference>
<dbReference type="SUPFAM" id="SSF51419">
    <property type="entry name" value="PLP-binding barrel"/>
    <property type="match status" value="1"/>
</dbReference>
<dbReference type="RefSeq" id="WP_047253427.1">
    <property type="nucleotide sequence ID" value="NZ_CP011545.1"/>
</dbReference>
<dbReference type="HAMAP" id="MF_02087">
    <property type="entry name" value="PLP_homeostasis"/>
    <property type="match status" value="1"/>
</dbReference>
<organism evidence="6 7">
    <name type="scientific">Corynebacterium testudinoris</name>
    <dbReference type="NCBI Taxonomy" id="136857"/>
    <lineage>
        <taxon>Bacteria</taxon>
        <taxon>Bacillati</taxon>
        <taxon>Actinomycetota</taxon>
        <taxon>Actinomycetes</taxon>
        <taxon>Mycobacteriales</taxon>
        <taxon>Corynebacteriaceae</taxon>
        <taxon>Corynebacterium</taxon>
    </lineage>
</organism>
<dbReference type="NCBIfam" id="TIGR00044">
    <property type="entry name" value="YggS family pyridoxal phosphate-dependent enzyme"/>
    <property type="match status" value="1"/>
</dbReference>
<dbReference type="Proteomes" id="UP000035540">
    <property type="component" value="Chromosome"/>
</dbReference>
<dbReference type="PIRSF" id="PIRSF004848">
    <property type="entry name" value="YBL036c_PLPDEIII"/>
    <property type="match status" value="1"/>
</dbReference>
<evidence type="ECO:0000313" key="7">
    <source>
        <dbReference type="Proteomes" id="UP000035540"/>
    </source>
</evidence>
<protein>
    <recommendedName>
        <fullName evidence="2">Pyridoxal phosphate homeostasis protein</fullName>
        <shortName evidence="2">PLP homeostasis protein</shortName>
    </recommendedName>
</protein>
<gene>
    <name evidence="6" type="ORF">CTEST_08900</name>
</gene>
<reference evidence="7" key="2">
    <citation type="submission" date="2015-05" db="EMBL/GenBank/DDBJ databases">
        <title>Complete genome sequence of Corynebacterium testudinoris DSM 44614, recovered from necrotic lesions in the mouth of a tortoise.</title>
        <authorList>
            <person name="Ruckert C."/>
            <person name="Albersmeier A."/>
            <person name="Winkler A."/>
            <person name="Tauch A."/>
        </authorList>
    </citation>
    <scope>NUCLEOTIDE SEQUENCE [LARGE SCALE GENOMIC DNA]</scope>
    <source>
        <strain evidence="7">DSM 44614</strain>
    </source>
</reference>
<comment type="function">
    <text evidence="2">Pyridoxal 5'-phosphate (PLP)-binding protein, which is involved in PLP homeostasis.</text>
</comment>
<feature type="domain" description="Alanine racemase N-terminal" evidence="5">
    <location>
        <begin position="13"/>
        <end position="235"/>
    </location>
</feature>
<dbReference type="KEGG" id="cted:CTEST_08900"/>
<dbReference type="Pfam" id="PF01168">
    <property type="entry name" value="Ala_racemase_N"/>
    <property type="match status" value="1"/>
</dbReference>
<dbReference type="OrthoDB" id="9804072at2"/>
<evidence type="ECO:0000259" key="5">
    <source>
        <dbReference type="Pfam" id="PF01168"/>
    </source>
</evidence>
<dbReference type="InterPro" id="IPR029066">
    <property type="entry name" value="PLP-binding_barrel"/>
</dbReference>
<dbReference type="PROSITE" id="PS01211">
    <property type="entry name" value="UPF0001"/>
    <property type="match status" value="1"/>
</dbReference>